<name>D8QKU6_SCHCM</name>
<dbReference type="EMBL" id="GL377317">
    <property type="protein sequence ID" value="EFI91492.1"/>
    <property type="molecule type" value="Genomic_DNA"/>
</dbReference>
<dbReference type="GeneID" id="9592943"/>
<organism evidence="3">
    <name type="scientific">Schizophyllum commune (strain H4-8 / FGSC 9210)</name>
    <name type="common">Split gill fungus</name>
    <dbReference type="NCBI Taxonomy" id="578458"/>
    <lineage>
        <taxon>Eukaryota</taxon>
        <taxon>Fungi</taxon>
        <taxon>Dikarya</taxon>
        <taxon>Basidiomycota</taxon>
        <taxon>Agaricomycotina</taxon>
        <taxon>Agaricomycetes</taxon>
        <taxon>Agaricomycetidae</taxon>
        <taxon>Agaricales</taxon>
        <taxon>Schizophyllaceae</taxon>
        <taxon>Schizophyllum</taxon>
    </lineage>
</organism>
<feature type="non-terminal residue" evidence="2">
    <location>
        <position position="391"/>
    </location>
</feature>
<feature type="region of interest" description="Disordered" evidence="1">
    <location>
        <begin position="31"/>
        <end position="55"/>
    </location>
</feature>
<dbReference type="HOGENOM" id="CLU_706281_0_0_1"/>
<dbReference type="RefSeq" id="XP_003026395.1">
    <property type="nucleotide sequence ID" value="XM_003026349.1"/>
</dbReference>
<proteinExistence type="predicted"/>
<keyword evidence="3" id="KW-1185">Reference proteome</keyword>
<protein>
    <submittedName>
        <fullName evidence="2">Uncharacterized protein</fullName>
    </submittedName>
</protein>
<dbReference type="Proteomes" id="UP000007431">
    <property type="component" value="Unassembled WGS sequence"/>
</dbReference>
<sequence>MSVFARRTGPIRRLYTYVLRLPFGLLSRRDPPASPVTDPHHSSLPSPVDPGIPSVPPSPLHSVEAWVQEVHAALSLAASDAASSPDLSCYAAGNSTIPFPSLDEPSMTADLRGLQGSIDSFPENAHAPCDPSHTFISTDEITVSEGPFPGLKLHIHVGPKRNADAVPLADAMSNFFMRGVASSHHCLTQLYVSLEHATVRGGRFMGEDALYVILRHMSHWLRLVLSVHINYQCPDELSVYDPSIRYELVVRESFCRLRRLRLEGKTGVRRLSIFPLVQLRQLEIAFDIGTAGLAILLYHCGELDMLFVRSNTINFTTSLTNSVNDEVRRLTRFPSVMHLEGDHFDAELFRYIARDVDVRLTVSRACPRLAELQHIFKGPQNPWLLRIVDNI</sequence>
<dbReference type="AlphaFoldDB" id="D8QKU6"/>
<evidence type="ECO:0000313" key="3">
    <source>
        <dbReference type="Proteomes" id="UP000007431"/>
    </source>
</evidence>
<dbReference type="InParanoid" id="D8QKU6"/>
<gene>
    <name evidence="2" type="ORF">SCHCODRAFT_114462</name>
</gene>
<dbReference type="KEGG" id="scm:SCHCO_02644720"/>
<dbReference type="OrthoDB" id="10673422at2759"/>
<evidence type="ECO:0000313" key="2">
    <source>
        <dbReference type="EMBL" id="EFI91492.1"/>
    </source>
</evidence>
<evidence type="ECO:0000256" key="1">
    <source>
        <dbReference type="SAM" id="MobiDB-lite"/>
    </source>
</evidence>
<dbReference type="VEuPathDB" id="FungiDB:SCHCODRAFT_02644720"/>
<accession>D8QKU6</accession>
<reference evidence="2 3" key="1">
    <citation type="journal article" date="2010" name="Nat. Biotechnol.">
        <title>Genome sequence of the model mushroom Schizophyllum commune.</title>
        <authorList>
            <person name="Ohm R.A."/>
            <person name="de Jong J.F."/>
            <person name="Lugones L.G."/>
            <person name="Aerts A."/>
            <person name="Kothe E."/>
            <person name="Stajich J.E."/>
            <person name="de Vries R.P."/>
            <person name="Record E."/>
            <person name="Levasseur A."/>
            <person name="Baker S.E."/>
            <person name="Bartholomew K.A."/>
            <person name="Coutinho P.M."/>
            <person name="Erdmann S."/>
            <person name="Fowler T.J."/>
            <person name="Gathman A.C."/>
            <person name="Lombard V."/>
            <person name="Henrissat B."/>
            <person name="Knabe N."/>
            <person name="Kuees U."/>
            <person name="Lilly W.W."/>
            <person name="Lindquist E."/>
            <person name="Lucas S."/>
            <person name="Magnuson J.K."/>
            <person name="Piumi F."/>
            <person name="Raudaskoski M."/>
            <person name="Salamov A."/>
            <person name="Schmutz J."/>
            <person name="Schwarze F.W.M.R."/>
            <person name="vanKuyk P.A."/>
            <person name="Horton J.S."/>
            <person name="Grigoriev I.V."/>
            <person name="Woesten H.A.B."/>
        </authorList>
    </citation>
    <scope>NUCLEOTIDE SEQUENCE [LARGE SCALE GENOMIC DNA]</scope>
    <source>
        <strain evidence="3">H4-8 / FGSC 9210</strain>
    </source>
</reference>